<comment type="caution">
    <text evidence="1">The sequence shown here is derived from an EMBL/GenBank/DDBJ whole genome shotgun (WGS) entry which is preliminary data.</text>
</comment>
<reference evidence="1 2" key="1">
    <citation type="journal article" date="2019" name="Int. J. Syst. Evol. Microbiol.">
        <title>The Global Catalogue of Microorganisms (GCM) 10K type strain sequencing project: providing services to taxonomists for standard genome sequencing and annotation.</title>
        <authorList>
            <consortium name="The Broad Institute Genomics Platform"/>
            <consortium name="The Broad Institute Genome Sequencing Center for Infectious Disease"/>
            <person name="Wu L."/>
            <person name="Ma J."/>
        </authorList>
    </citation>
    <scope>NUCLEOTIDE SEQUENCE [LARGE SCALE GENOMIC DNA]</scope>
    <source>
        <strain evidence="1 2">LMG 29247</strain>
    </source>
</reference>
<keyword evidence="2" id="KW-1185">Reference proteome</keyword>
<organism evidence="1 2">
    <name type="scientific">Natrinema soli</name>
    <dbReference type="NCBI Taxonomy" id="1930624"/>
    <lineage>
        <taxon>Archaea</taxon>
        <taxon>Methanobacteriati</taxon>
        <taxon>Methanobacteriota</taxon>
        <taxon>Stenosarchaea group</taxon>
        <taxon>Halobacteria</taxon>
        <taxon>Halobacteriales</taxon>
        <taxon>Natrialbaceae</taxon>
        <taxon>Natrinema</taxon>
    </lineage>
</organism>
<sequence>MMQSATHDDRDDVLEGEEATALPRTFVVEASGTATIVRDRDGITERTEGEISVTHHIETLEEFGEFWDLRNKHYPKRETVDKLLGELEDGSVHYDEDPDEWDVLIDGHVQAYYGIGEAIVEFDGDLDSFDAPNQRFWVRVANNIGHDVDDLVKDFAKDLKDSELWGPGARLAELTVKHGNRDDLEAHTEALLEEIEG</sequence>
<protein>
    <submittedName>
        <fullName evidence="1">Uncharacterized protein</fullName>
    </submittedName>
</protein>
<gene>
    <name evidence="1" type="ORF">ACFQE6_07085</name>
</gene>
<proteinExistence type="predicted"/>
<evidence type="ECO:0000313" key="1">
    <source>
        <dbReference type="EMBL" id="MFC6764792.1"/>
    </source>
</evidence>
<dbReference type="AlphaFoldDB" id="A0ABD5SIC5"/>
<dbReference type="Proteomes" id="UP001596383">
    <property type="component" value="Unassembled WGS sequence"/>
</dbReference>
<dbReference type="RefSeq" id="WP_273737847.1">
    <property type="nucleotide sequence ID" value="NZ_JAQIVI010000098.1"/>
</dbReference>
<accession>A0ABD5SIC5</accession>
<evidence type="ECO:0000313" key="2">
    <source>
        <dbReference type="Proteomes" id="UP001596383"/>
    </source>
</evidence>
<name>A0ABD5SIC5_9EURY</name>
<dbReference type="EMBL" id="JBHSWV010000098">
    <property type="protein sequence ID" value="MFC6764792.1"/>
    <property type="molecule type" value="Genomic_DNA"/>
</dbReference>